<organism evidence="1 2">
    <name type="scientific">Rhizophagus irregularis</name>
    <dbReference type="NCBI Taxonomy" id="588596"/>
    <lineage>
        <taxon>Eukaryota</taxon>
        <taxon>Fungi</taxon>
        <taxon>Fungi incertae sedis</taxon>
        <taxon>Mucoromycota</taxon>
        <taxon>Glomeromycotina</taxon>
        <taxon>Glomeromycetes</taxon>
        <taxon>Glomerales</taxon>
        <taxon>Glomeraceae</taxon>
        <taxon>Rhizophagus</taxon>
    </lineage>
</organism>
<dbReference type="OrthoDB" id="10283230at2759"/>
<accession>A0A915ZBL5</accession>
<gene>
    <name evidence="1" type="ORF">CHRIB12_LOCUS11839</name>
</gene>
<evidence type="ECO:0000313" key="2">
    <source>
        <dbReference type="Proteomes" id="UP000684084"/>
    </source>
</evidence>
<comment type="caution">
    <text evidence="1">The sequence shown here is derived from an EMBL/GenBank/DDBJ whole genome shotgun (WGS) entry which is preliminary data.</text>
</comment>
<evidence type="ECO:0000313" key="1">
    <source>
        <dbReference type="EMBL" id="CAB5368630.1"/>
    </source>
</evidence>
<reference evidence="1" key="1">
    <citation type="submission" date="2020-05" db="EMBL/GenBank/DDBJ databases">
        <authorList>
            <person name="Rincon C."/>
            <person name="Sanders R I."/>
            <person name="Robbins C."/>
            <person name="Chaturvedi A."/>
        </authorList>
    </citation>
    <scope>NUCLEOTIDE SEQUENCE</scope>
    <source>
        <strain evidence="1">CHB12</strain>
    </source>
</reference>
<dbReference type="AlphaFoldDB" id="A0A915ZBL5"/>
<dbReference type="EMBL" id="CAGKOT010000025">
    <property type="protein sequence ID" value="CAB5368630.1"/>
    <property type="molecule type" value="Genomic_DNA"/>
</dbReference>
<dbReference type="Proteomes" id="UP000684084">
    <property type="component" value="Unassembled WGS sequence"/>
</dbReference>
<sequence>MHSWRIKLHIFLHLPKIGSMSSKAHIYNTTCTDLHETHSREKKTSSKNINKIWIYSERICTKNSEINPVEKICRYVSSFLISGMKILFLEPLCTQLHMKCTVAQKFLLLILQLYQRFIIY</sequence>
<protein>
    <submittedName>
        <fullName evidence="1">Uncharacterized protein</fullName>
    </submittedName>
</protein>
<dbReference type="VEuPathDB" id="FungiDB:RhiirFUN_009697"/>
<proteinExistence type="predicted"/>
<name>A0A915ZBL5_9GLOM</name>